<accession>A0A8S1PXP3</accession>
<dbReference type="Proteomes" id="UP000692954">
    <property type="component" value="Unassembled WGS sequence"/>
</dbReference>
<proteinExistence type="predicted"/>
<gene>
    <name evidence="1" type="ORF">PSON_ATCC_30995.1.T0880283</name>
</gene>
<protein>
    <submittedName>
        <fullName evidence="1">Uncharacterized protein</fullName>
    </submittedName>
</protein>
<organism evidence="1 2">
    <name type="scientific">Paramecium sonneborni</name>
    <dbReference type="NCBI Taxonomy" id="65129"/>
    <lineage>
        <taxon>Eukaryota</taxon>
        <taxon>Sar</taxon>
        <taxon>Alveolata</taxon>
        <taxon>Ciliophora</taxon>
        <taxon>Intramacronucleata</taxon>
        <taxon>Oligohymenophorea</taxon>
        <taxon>Peniculida</taxon>
        <taxon>Parameciidae</taxon>
        <taxon>Paramecium</taxon>
    </lineage>
</organism>
<evidence type="ECO:0000313" key="1">
    <source>
        <dbReference type="EMBL" id="CAD8107428.1"/>
    </source>
</evidence>
<keyword evidence="2" id="KW-1185">Reference proteome</keyword>
<dbReference type="AlphaFoldDB" id="A0A8S1PXP3"/>
<comment type="caution">
    <text evidence="1">The sequence shown here is derived from an EMBL/GenBank/DDBJ whole genome shotgun (WGS) entry which is preliminary data.</text>
</comment>
<evidence type="ECO:0000313" key="2">
    <source>
        <dbReference type="Proteomes" id="UP000692954"/>
    </source>
</evidence>
<reference evidence="1" key="1">
    <citation type="submission" date="2021-01" db="EMBL/GenBank/DDBJ databases">
        <authorList>
            <consortium name="Genoscope - CEA"/>
            <person name="William W."/>
        </authorList>
    </citation>
    <scope>NUCLEOTIDE SEQUENCE</scope>
</reference>
<name>A0A8S1PXP3_9CILI</name>
<dbReference type="EMBL" id="CAJJDN010000088">
    <property type="protein sequence ID" value="CAD8107428.1"/>
    <property type="molecule type" value="Genomic_DNA"/>
</dbReference>
<sequence>MQIKQKHKIITKNIQQNQEELSQQNVFYSQQQPLRKPTLQISISTPAQFHKICFQCQITFPYGPANLNNQSFNNAFILFRNGQG</sequence>